<dbReference type="Proteomes" id="UP000747542">
    <property type="component" value="Unassembled WGS sequence"/>
</dbReference>
<evidence type="ECO:0000313" key="2">
    <source>
        <dbReference type="EMBL" id="KAG7158667.1"/>
    </source>
</evidence>
<proteinExistence type="predicted"/>
<accession>A0A8J5JIJ9</accession>
<comment type="caution">
    <text evidence="2">The sequence shown here is derived from an EMBL/GenBank/DDBJ whole genome shotgun (WGS) entry which is preliminary data.</text>
</comment>
<evidence type="ECO:0000313" key="3">
    <source>
        <dbReference type="Proteomes" id="UP000747542"/>
    </source>
</evidence>
<dbReference type="AlphaFoldDB" id="A0A8J5JIJ9"/>
<dbReference type="EMBL" id="JAHLQT010034478">
    <property type="protein sequence ID" value="KAG7158667.1"/>
    <property type="molecule type" value="Genomic_DNA"/>
</dbReference>
<gene>
    <name evidence="2" type="ORF">Hamer_G011332</name>
</gene>
<reference evidence="2" key="1">
    <citation type="journal article" date="2021" name="Sci. Adv.">
        <title>The American lobster genome reveals insights on longevity, neural, and immune adaptations.</title>
        <authorList>
            <person name="Polinski J.M."/>
            <person name="Zimin A.V."/>
            <person name="Clark K.F."/>
            <person name="Kohn A.B."/>
            <person name="Sadowski N."/>
            <person name="Timp W."/>
            <person name="Ptitsyn A."/>
            <person name="Khanna P."/>
            <person name="Romanova D.Y."/>
            <person name="Williams P."/>
            <person name="Greenwood S.J."/>
            <person name="Moroz L.L."/>
            <person name="Walt D.R."/>
            <person name="Bodnar A.G."/>
        </authorList>
    </citation>
    <scope>NUCLEOTIDE SEQUENCE</scope>
    <source>
        <strain evidence="2">GMGI-L3</strain>
    </source>
</reference>
<organism evidence="2 3">
    <name type="scientific">Homarus americanus</name>
    <name type="common">American lobster</name>
    <dbReference type="NCBI Taxonomy" id="6706"/>
    <lineage>
        <taxon>Eukaryota</taxon>
        <taxon>Metazoa</taxon>
        <taxon>Ecdysozoa</taxon>
        <taxon>Arthropoda</taxon>
        <taxon>Crustacea</taxon>
        <taxon>Multicrustacea</taxon>
        <taxon>Malacostraca</taxon>
        <taxon>Eumalacostraca</taxon>
        <taxon>Eucarida</taxon>
        <taxon>Decapoda</taxon>
        <taxon>Pleocyemata</taxon>
        <taxon>Astacidea</taxon>
        <taxon>Nephropoidea</taxon>
        <taxon>Nephropidae</taxon>
        <taxon>Homarus</taxon>
    </lineage>
</organism>
<sequence>MASQVNIVRCVGDPKCNPKCELVKCGYPEDCEYGAVIPECRCCPVCAENPYLPLQQVQQQAGEARTARRKRRSGVVGTATRKAKVHSYKRTGGLSKEFLEKVRLYLLQKKAAEAAKAATKNQ</sequence>
<name>A0A8J5JIJ9_HOMAM</name>
<protein>
    <submittedName>
        <fullName evidence="2">Putative HPT factor 9-like</fullName>
    </submittedName>
</protein>
<feature type="region of interest" description="Disordered" evidence="1">
    <location>
        <begin position="60"/>
        <end position="81"/>
    </location>
</feature>
<keyword evidence="3" id="KW-1185">Reference proteome</keyword>
<evidence type="ECO:0000256" key="1">
    <source>
        <dbReference type="SAM" id="MobiDB-lite"/>
    </source>
</evidence>